<organism evidence="1 2">
    <name type="scientific">Mycobacterium haemophilum</name>
    <dbReference type="NCBI Taxonomy" id="29311"/>
    <lineage>
        <taxon>Bacteria</taxon>
        <taxon>Bacillati</taxon>
        <taxon>Actinomycetota</taxon>
        <taxon>Actinomycetes</taxon>
        <taxon>Mycobacteriales</taxon>
        <taxon>Mycobacteriaceae</taxon>
        <taxon>Mycobacterium</taxon>
    </lineage>
</organism>
<evidence type="ECO:0008006" key="3">
    <source>
        <dbReference type="Google" id="ProtNLM"/>
    </source>
</evidence>
<evidence type="ECO:0000313" key="2">
    <source>
        <dbReference type="Proteomes" id="UP000036334"/>
    </source>
</evidence>
<dbReference type="AlphaFoldDB" id="A0A0I9U6M9"/>
<dbReference type="InterPro" id="IPR017850">
    <property type="entry name" value="Alkaline_phosphatase_core_sf"/>
</dbReference>
<accession>A0A0I9U6M9</accession>
<name>A0A0I9U6M9_9MYCO</name>
<sequence>MVPKIVNSPAFQTQRSAIFITWDEDYSGMRQGHFAAVEYNNHHSLARTIEDALQLPRLTNNDRFAYPMNEYWPQ</sequence>
<comment type="caution">
    <text evidence="1">The sequence shown here is derived from an EMBL/GenBank/DDBJ whole genome shotgun (WGS) entry which is preliminary data.</text>
</comment>
<reference evidence="1 2" key="1">
    <citation type="submission" date="2015-05" db="EMBL/GenBank/DDBJ databases">
        <title>Genome sequence of Mycobacterium haemophilum.</title>
        <authorList>
            <person name="Greninger A.L."/>
            <person name="Cunningham G."/>
            <person name="Miller S."/>
        </authorList>
    </citation>
    <scope>NUCLEOTIDE SEQUENCE [LARGE SCALE GENOMIC DNA]</scope>
    <source>
        <strain evidence="2">UC1</strain>
    </source>
</reference>
<evidence type="ECO:0000313" key="1">
    <source>
        <dbReference type="EMBL" id="KLO34527.1"/>
    </source>
</evidence>
<keyword evidence="2" id="KW-1185">Reference proteome</keyword>
<dbReference type="Gene3D" id="3.40.720.10">
    <property type="entry name" value="Alkaline Phosphatase, subunit A"/>
    <property type="match status" value="1"/>
</dbReference>
<dbReference type="STRING" id="1202450.B586_13680"/>
<dbReference type="EMBL" id="LDPR01000025">
    <property type="protein sequence ID" value="KLO34527.1"/>
    <property type="molecule type" value="Genomic_DNA"/>
</dbReference>
<dbReference type="RefSeq" id="WP_047316548.1">
    <property type="nucleotide sequence ID" value="NZ_LDPT01000029.1"/>
</dbReference>
<dbReference type="PATRIC" id="fig|29311.18.peg.2899"/>
<protein>
    <recommendedName>
        <fullName evidence="3">Phosphoesterase</fullName>
    </recommendedName>
</protein>
<gene>
    <name evidence="1" type="ORF">ABH38_18705</name>
</gene>
<dbReference type="Proteomes" id="UP000036334">
    <property type="component" value="Unassembled WGS sequence"/>
</dbReference>
<proteinExistence type="predicted"/>